<comment type="caution">
    <text evidence="2">The sequence shown here is derived from an EMBL/GenBank/DDBJ whole genome shotgun (WGS) entry which is preliminary data.</text>
</comment>
<evidence type="ECO:0000313" key="1">
    <source>
        <dbReference type="EMBL" id="HGQ59572.1"/>
    </source>
</evidence>
<reference evidence="2" key="1">
    <citation type="journal article" date="2020" name="mSystems">
        <title>Genome- and Community-Level Interaction Insights into Carbon Utilization and Element Cycling Functions of Hydrothermarchaeota in Hydrothermal Sediment.</title>
        <authorList>
            <person name="Zhou Z."/>
            <person name="Liu Y."/>
            <person name="Xu W."/>
            <person name="Pan J."/>
            <person name="Luo Z.H."/>
            <person name="Li M."/>
        </authorList>
    </citation>
    <scope>NUCLEOTIDE SEQUENCE [LARGE SCALE GENOMIC DNA]</scope>
    <source>
        <strain evidence="1">SpSt-638</strain>
        <strain evidence="2">SpSt-648</strain>
    </source>
</reference>
<dbReference type="EMBL" id="DTBE01000065">
    <property type="protein sequence ID" value="HGQ59572.1"/>
    <property type="molecule type" value="Genomic_DNA"/>
</dbReference>
<proteinExistence type="predicted"/>
<name>A0A7C4JLQ5_STAMA</name>
<protein>
    <submittedName>
        <fullName evidence="2">Uncharacterized protein</fullName>
    </submittedName>
</protein>
<gene>
    <name evidence="1" type="ORF">ENU09_02500</name>
    <name evidence="2" type="ORF">ENU20_04195</name>
</gene>
<organism evidence="2">
    <name type="scientific">Staphylothermus marinus</name>
    <dbReference type="NCBI Taxonomy" id="2280"/>
    <lineage>
        <taxon>Archaea</taxon>
        <taxon>Thermoproteota</taxon>
        <taxon>Thermoprotei</taxon>
        <taxon>Desulfurococcales</taxon>
        <taxon>Desulfurococcaceae</taxon>
        <taxon>Staphylothermus</taxon>
    </lineage>
</organism>
<evidence type="ECO:0000313" key="2">
    <source>
        <dbReference type="EMBL" id="HGQ74259.1"/>
    </source>
</evidence>
<sequence>MTIGLFKGVNKAGHRGWSTVYCRICNKKLDIFKAYDLKNIYYCEKCRSSGIEAYFCDAHARNLHYRCPYCRNSLKPYLE</sequence>
<accession>A0A7C4JLQ5</accession>
<dbReference type="AlphaFoldDB" id="A0A7C4JLQ5"/>
<dbReference type="EMBL" id="DTBP01000029">
    <property type="protein sequence ID" value="HGQ74259.1"/>
    <property type="molecule type" value="Genomic_DNA"/>
</dbReference>